<evidence type="ECO:0000313" key="2">
    <source>
        <dbReference type="EMBL" id="SUX48874.1"/>
    </source>
</evidence>
<gene>
    <name evidence="2" type="ORF">NCTC13532_04485</name>
</gene>
<evidence type="ECO:0000259" key="1">
    <source>
        <dbReference type="Pfam" id="PF14028"/>
    </source>
</evidence>
<dbReference type="EMBL" id="UFVR01000004">
    <property type="protein sequence ID" value="SUX48874.1"/>
    <property type="molecule type" value="Genomic_DNA"/>
</dbReference>
<sequence length="287" mass="34872">MMMEKRKFTTGTEWLYLKVYTGIKTADLILEETVQTLTEYFQENNYVSKWFFIRYHDHKPHLRIRFCLNNTENYITVLNKINEELKEFVESGEISNISIDTYNREIERYGQNTIEDAETLFYKNSQFTLLCLPYDDEDKMIFSLFYIDEILNKLGLEIREKLDWIKDSNRSFKEEFNADKNLNSQLDKKYRELKPKLMNFIDSDEFLDEKNSIISHIEECTSVLQNILRHHQNQSLEVSLQSFFQSIFHMNVNRLFVSNQRLFEMIIYDYLMRYYKSVMFFKLNRNL</sequence>
<protein>
    <submittedName>
        <fullName evidence="2">Thiopeptide-type bacteriocin biosynthesis domain</fullName>
    </submittedName>
</protein>
<accession>A0A381FQP0</accession>
<reference evidence="2 3" key="1">
    <citation type="submission" date="2018-06" db="EMBL/GenBank/DDBJ databases">
        <authorList>
            <consortium name="Pathogen Informatics"/>
            <person name="Doyle S."/>
        </authorList>
    </citation>
    <scope>NUCLEOTIDE SEQUENCE [LARGE SCALE GENOMIC DNA]</scope>
    <source>
        <strain evidence="2 3">NCTC13532</strain>
    </source>
</reference>
<dbReference type="InterPro" id="IPR023809">
    <property type="entry name" value="Thiopep_bacteriocin_synth_dom"/>
</dbReference>
<feature type="domain" description="Thiopeptide-type bacteriocin biosynthesis" evidence="1">
    <location>
        <begin position="14"/>
        <end position="275"/>
    </location>
</feature>
<name>A0A381FQP0_9FLAO</name>
<proteinExistence type="predicted"/>
<dbReference type="NCBIfam" id="TIGR03891">
    <property type="entry name" value="thiopep_ocin"/>
    <property type="match status" value="1"/>
</dbReference>
<evidence type="ECO:0000313" key="3">
    <source>
        <dbReference type="Proteomes" id="UP000254282"/>
    </source>
</evidence>
<dbReference type="Pfam" id="PF14028">
    <property type="entry name" value="Lant_dehydr_C"/>
    <property type="match status" value="1"/>
</dbReference>
<dbReference type="AlphaFoldDB" id="A0A381FQP0"/>
<dbReference type="Proteomes" id="UP000254282">
    <property type="component" value="Unassembled WGS sequence"/>
</dbReference>
<organism evidence="2 3">
    <name type="scientific">Chryseobacterium indoltheticum</name>
    <dbReference type="NCBI Taxonomy" id="254"/>
    <lineage>
        <taxon>Bacteria</taxon>
        <taxon>Pseudomonadati</taxon>
        <taxon>Bacteroidota</taxon>
        <taxon>Flavobacteriia</taxon>
        <taxon>Flavobacteriales</taxon>
        <taxon>Weeksellaceae</taxon>
        <taxon>Chryseobacterium group</taxon>
        <taxon>Chryseobacterium</taxon>
    </lineage>
</organism>